<evidence type="ECO:0000313" key="4">
    <source>
        <dbReference type="Proteomes" id="UP000576821"/>
    </source>
</evidence>
<dbReference type="AlphaFoldDB" id="A0A846MET2"/>
<keyword evidence="1" id="KW-0175">Coiled coil</keyword>
<name>A0A846MET2_9SPHN</name>
<evidence type="ECO:0000256" key="1">
    <source>
        <dbReference type="SAM" id="Coils"/>
    </source>
</evidence>
<evidence type="ECO:0000256" key="2">
    <source>
        <dbReference type="SAM" id="MobiDB-lite"/>
    </source>
</evidence>
<evidence type="ECO:0000313" key="3">
    <source>
        <dbReference type="EMBL" id="NIJ15066.1"/>
    </source>
</evidence>
<dbReference type="EMBL" id="JAASQR010000001">
    <property type="protein sequence ID" value="NIJ15066.1"/>
    <property type="molecule type" value="Genomic_DNA"/>
</dbReference>
<proteinExistence type="predicted"/>
<gene>
    <name evidence="3" type="ORF">FHS54_000015</name>
</gene>
<feature type="coiled-coil region" evidence="1">
    <location>
        <begin position="21"/>
        <end position="48"/>
    </location>
</feature>
<sequence length="236" mass="26191">MDFNSEELRRRRAFEGARDAKAKADARAAQARQKVRAAKARLNATTRSEQWHRMSLGWLDREAGYTGEMASARVYLRTLPIREYVELLSPYADKMPDSTTNIQMEATAVRDNLDVWTKKGDALLLERAKADYAVECASFDEWERDNPDKGGWRGQKSTRAQWLLMLRTADALAVAPPKSANRGEAHDWLRAHGGNLRLAAANRGTTDDMPPALDHPDDTGAPAPSIDAAQDGGEIS</sequence>
<dbReference type="Proteomes" id="UP000576821">
    <property type="component" value="Unassembled WGS sequence"/>
</dbReference>
<reference evidence="3 4" key="1">
    <citation type="submission" date="2020-03" db="EMBL/GenBank/DDBJ databases">
        <title>Genomic Encyclopedia of Type Strains, Phase IV (KMG-IV): sequencing the most valuable type-strain genomes for metagenomic binning, comparative biology and taxonomic classification.</title>
        <authorList>
            <person name="Goeker M."/>
        </authorList>
    </citation>
    <scope>NUCLEOTIDE SEQUENCE [LARGE SCALE GENOMIC DNA]</scope>
    <source>
        <strain evidence="3 4">DSM 21299</strain>
    </source>
</reference>
<accession>A0A846MET2</accession>
<protein>
    <submittedName>
        <fullName evidence="3">Uncharacterized protein</fullName>
    </submittedName>
</protein>
<dbReference type="RefSeq" id="WP_167301761.1">
    <property type="nucleotide sequence ID" value="NZ_JAASQR010000001.1"/>
</dbReference>
<comment type="caution">
    <text evidence="3">The sequence shown here is derived from an EMBL/GenBank/DDBJ whole genome shotgun (WGS) entry which is preliminary data.</text>
</comment>
<keyword evidence="4" id="KW-1185">Reference proteome</keyword>
<feature type="region of interest" description="Disordered" evidence="2">
    <location>
        <begin position="199"/>
        <end position="236"/>
    </location>
</feature>
<organism evidence="3 4">
    <name type="scientific">Sphingobium vermicomposti</name>
    <dbReference type="NCBI Taxonomy" id="529005"/>
    <lineage>
        <taxon>Bacteria</taxon>
        <taxon>Pseudomonadati</taxon>
        <taxon>Pseudomonadota</taxon>
        <taxon>Alphaproteobacteria</taxon>
        <taxon>Sphingomonadales</taxon>
        <taxon>Sphingomonadaceae</taxon>
        <taxon>Sphingobium</taxon>
    </lineage>
</organism>